<keyword evidence="7" id="KW-1185">Reference proteome</keyword>
<dbReference type="InterPro" id="IPR034786">
    <property type="entry name" value="MAR"/>
</dbReference>
<evidence type="ECO:0000256" key="2">
    <source>
        <dbReference type="ARBA" id="ARBA00023002"/>
    </source>
</evidence>
<dbReference type="Pfam" id="PF00465">
    <property type="entry name" value="Fe-ADH"/>
    <property type="match status" value="1"/>
</dbReference>
<organism evidence="6 7">
    <name type="scientific">Rubellimicrobium rubrum</name>
    <dbReference type="NCBI Taxonomy" id="2585369"/>
    <lineage>
        <taxon>Bacteria</taxon>
        <taxon>Pseudomonadati</taxon>
        <taxon>Pseudomonadota</taxon>
        <taxon>Alphaproteobacteria</taxon>
        <taxon>Rhodobacterales</taxon>
        <taxon>Roseobacteraceae</taxon>
        <taxon>Rubellimicrobium</taxon>
    </lineage>
</organism>
<proteinExistence type="inferred from homology"/>
<evidence type="ECO:0000256" key="1">
    <source>
        <dbReference type="ARBA" id="ARBA00007358"/>
    </source>
</evidence>
<dbReference type="AlphaFoldDB" id="A0A5C4MSI9"/>
<dbReference type="GO" id="GO:0004022">
    <property type="term" value="F:alcohol dehydrogenase (NAD+) activity"/>
    <property type="evidence" value="ECO:0007669"/>
    <property type="project" value="TreeGrafter"/>
</dbReference>
<dbReference type="Gene3D" id="3.40.50.1970">
    <property type="match status" value="1"/>
</dbReference>
<dbReference type="PANTHER" id="PTHR11496:SF102">
    <property type="entry name" value="ALCOHOL DEHYDROGENASE 4"/>
    <property type="match status" value="1"/>
</dbReference>
<dbReference type="RefSeq" id="WP_139078242.1">
    <property type="nucleotide sequence ID" value="NZ_VDFU01000027.1"/>
</dbReference>
<sequence length="356" mass="37926">MTRSEELAFVYTGRPGRVIFERGARAKVVEELERLGVSSAIIITTPAQADVAEEFASALGKRAGVVYTGAAQHTPTEVTEDAMETLRSAGANGCLAIGGGSTIGLSKAIALRTDLPQLVVPTTFAGSEMTPILGQTQAGRKTTLTDPKVQPETVIYDPDLLATLPREIAGPSALNAIAHSMEALYAREANPVIDMFAEESIRALGESVPVFMGEGDPAHAYETALYGAWLGGICLGSVGMAIHHKICHTLGGTFDLNHADVHCLMLPYSAAYNREAAPRAMAAIARALGADDGPKGLFRLMQVAARVTSLRDFGLTEADLDRAADLSVENPYWNPRPVTREGVREMLQQAWQGQEP</sequence>
<evidence type="ECO:0000313" key="7">
    <source>
        <dbReference type="Proteomes" id="UP000305887"/>
    </source>
</evidence>
<evidence type="ECO:0000313" key="6">
    <source>
        <dbReference type="EMBL" id="TNC47286.1"/>
    </source>
</evidence>
<protein>
    <submittedName>
        <fullName evidence="6">Maleylacetate reductase</fullName>
    </submittedName>
</protein>
<comment type="similarity">
    <text evidence="1">Belongs to the iron-containing alcohol dehydrogenase family.</text>
</comment>
<dbReference type="PANTHER" id="PTHR11496">
    <property type="entry name" value="ALCOHOL DEHYDROGENASE"/>
    <property type="match status" value="1"/>
</dbReference>
<evidence type="ECO:0000256" key="3">
    <source>
        <dbReference type="ARBA" id="ARBA00023027"/>
    </source>
</evidence>
<comment type="caution">
    <text evidence="6">The sequence shown here is derived from an EMBL/GenBank/DDBJ whole genome shotgun (WGS) entry which is preliminary data.</text>
</comment>
<name>A0A5C4MSI9_9RHOB</name>
<dbReference type="CDD" id="cd08177">
    <property type="entry name" value="MAR"/>
    <property type="match status" value="1"/>
</dbReference>
<accession>A0A5C4MSI9</accession>
<dbReference type="Proteomes" id="UP000305887">
    <property type="component" value="Unassembled WGS sequence"/>
</dbReference>
<dbReference type="InterPro" id="IPR001670">
    <property type="entry name" value="ADH_Fe/GldA"/>
</dbReference>
<dbReference type="InterPro" id="IPR056798">
    <property type="entry name" value="ADH_Fe_C"/>
</dbReference>
<reference evidence="6 7" key="1">
    <citation type="submission" date="2019-06" db="EMBL/GenBank/DDBJ databases">
        <title>YIM 131921 draft genome.</title>
        <authorList>
            <person name="Jiang L."/>
        </authorList>
    </citation>
    <scope>NUCLEOTIDE SEQUENCE [LARGE SCALE GENOMIC DNA]</scope>
    <source>
        <strain evidence="6 7">YIM 131921</strain>
    </source>
</reference>
<feature type="domain" description="Alcohol dehydrogenase iron-type/glycerol dehydrogenase GldA" evidence="4">
    <location>
        <begin position="15"/>
        <end position="158"/>
    </location>
</feature>
<gene>
    <name evidence="6" type="ORF">FHG66_16980</name>
</gene>
<dbReference type="Pfam" id="PF25137">
    <property type="entry name" value="ADH_Fe_C"/>
    <property type="match status" value="1"/>
</dbReference>
<dbReference type="InterPro" id="IPR039697">
    <property type="entry name" value="Alcohol_dehydrogenase_Fe"/>
</dbReference>
<feature type="domain" description="Fe-containing alcohol dehydrogenase-like C-terminal" evidence="5">
    <location>
        <begin position="172"/>
        <end position="351"/>
    </location>
</feature>
<dbReference type="GO" id="GO:0018506">
    <property type="term" value="F:maleylacetate reductase activity"/>
    <property type="evidence" value="ECO:0007669"/>
    <property type="project" value="InterPro"/>
</dbReference>
<evidence type="ECO:0000259" key="5">
    <source>
        <dbReference type="Pfam" id="PF25137"/>
    </source>
</evidence>
<dbReference type="EMBL" id="VDFU01000027">
    <property type="protein sequence ID" value="TNC47286.1"/>
    <property type="molecule type" value="Genomic_DNA"/>
</dbReference>
<evidence type="ECO:0000259" key="4">
    <source>
        <dbReference type="Pfam" id="PF00465"/>
    </source>
</evidence>
<dbReference type="GO" id="GO:0046872">
    <property type="term" value="F:metal ion binding"/>
    <property type="evidence" value="ECO:0007669"/>
    <property type="project" value="InterPro"/>
</dbReference>
<dbReference type="SUPFAM" id="SSF56796">
    <property type="entry name" value="Dehydroquinate synthase-like"/>
    <property type="match status" value="1"/>
</dbReference>
<keyword evidence="2" id="KW-0560">Oxidoreductase</keyword>
<dbReference type="OrthoDB" id="3812122at2"/>
<keyword evidence="3" id="KW-0520">NAD</keyword>
<dbReference type="Gene3D" id="1.20.1090.10">
    <property type="entry name" value="Dehydroquinate synthase-like - alpha domain"/>
    <property type="match status" value="1"/>
</dbReference>